<dbReference type="EMBL" id="LT629760">
    <property type="protein sequence ID" value="SDS37885.1"/>
    <property type="molecule type" value="Genomic_DNA"/>
</dbReference>
<protein>
    <submittedName>
        <fullName evidence="5">Amino acid ABC transporter substrate-binding protein</fullName>
    </submittedName>
    <submittedName>
        <fullName evidence="6">Histidine transport system substrate-binding protein</fullName>
    </submittedName>
</protein>
<sequence length="275" mass="30448">MPIFLEKDVPVAQIRFCVVFALALSTGVFPFALADDSPRNEIRFAVVAQFPPFQSRNQHDQLVGLHIELGKALCQQLNVRCTWVDQVLSENFSGLEARQFDAIMGIAPTPQRRREVSFTDDLYPFTTRLVARKNSGLMPTARALKGKCVGVLLGSNREAFALAEWAPRGVRVKSYWLNDQLIRALVAGDIDATLQGTVEIREVLLDTADGQDFDYLGPAVSSPLLGNSVAIAVRKSDTALRRELNGALEQLMHNGEYQRIVQPYRLDTLAPHGDG</sequence>
<dbReference type="Proteomes" id="UP000183126">
    <property type="component" value="Chromosome I"/>
</dbReference>
<keyword evidence="3" id="KW-0472">Membrane</keyword>
<dbReference type="PANTHER" id="PTHR35936">
    <property type="entry name" value="MEMBRANE-BOUND LYTIC MUREIN TRANSGLYCOSYLASE F"/>
    <property type="match status" value="1"/>
</dbReference>
<dbReference type="PATRIC" id="fig|200450.4.peg.2754"/>
<evidence type="ECO:0000256" key="1">
    <source>
        <dbReference type="ARBA" id="ARBA00010333"/>
    </source>
</evidence>
<evidence type="ECO:0000256" key="2">
    <source>
        <dbReference type="ARBA" id="ARBA00022729"/>
    </source>
</evidence>
<evidence type="ECO:0000313" key="8">
    <source>
        <dbReference type="Proteomes" id="UP000183126"/>
    </source>
</evidence>
<dbReference type="PANTHER" id="PTHR35936:SF13">
    <property type="entry name" value="HISTIDINE-BINDING PERIPLASMIC PROTEIN"/>
    <property type="match status" value="1"/>
</dbReference>
<keyword evidence="3" id="KW-0812">Transmembrane</keyword>
<comment type="similarity">
    <text evidence="1">Belongs to the bacterial solute-binding protein 3 family.</text>
</comment>
<dbReference type="InterPro" id="IPR001638">
    <property type="entry name" value="Solute-binding_3/MltF_N"/>
</dbReference>
<dbReference type="Proteomes" id="UP000052019">
    <property type="component" value="Unassembled WGS sequence"/>
</dbReference>
<accession>A0A0R2ZNL7</accession>
<reference evidence="5 7" key="1">
    <citation type="submission" date="2015-02" db="EMBL/GenBank/DDBJ databases">
        <title>Two Pseudomonas sp. nov. isolated from raw milk.</title>
        <authorList>
            <person name="Wenning M."/>
            <person name="von Neubeck M."/>
            <person name="Huptas C."/>
            <person name="Scherer S."/>
        </authorList>
    </citation>
    <scope>NUCLEOTIDE SEQUENCE [LARGE SCALE GENOMIC DNA]</scope>
    <source>
        <strain evidence="5 7">DSM 14937</strain>
    </source>
</reference>
<evidence type="ECO:0000256" key="3">
    <source>
        <dbReference type="SAM" id="Phobius"/>
    </source>
</evidence>
<keyword evidence="8" id="KW-1185">Reference proteome</keyword>
<feature type="transmembrane region" description="Helical" evidence="3">
    <location>
        <begin position="12"/>
        <end position="34"/>
    </location>
</feature>
<gene>
    <name evidence="6" type="ORF">SAMN04490205_2332</name>
    <name evidence="5" type="ORF">TU79_03970</name>
</gene>
<keyword evidence="3" id="KW-1133">Transmembrane helix</keyword>
<dbReference type="SUPFAM" id="SSF53850">
    <property type="entry name" value="Periplasmic binding protein-like II"/>
    <property type="match status" value="1"/>
</dbReference>
<reference evidence="6 8" key="2">
    <citation type="submission" date="2016-10" db="EMBL/GenBank/DDBJ databases">
        <authorList>
            <person name="Varghese N."/>
            <person name="Submissions S."/>
        </authorList>
    </citation>
    <scope>NUCLEOTIDE SEQUENCE [LARGE SCALE GENOMIC DNA]</scope>
    <source>
        <strain evidence="6 8">BS3111</strain>
    </source>
</reference>
<dbReference type="Pfam" id="PF00497">
    <property type="entry name" value="SBP_bac_3"/>
    <property type="match status" value="1"/>
</dbReference>
<dbReference type="EMBL" id="JYLK01000002">
    <property type="protein sequence ID" value="KRP62296.1"/>
    <property type="molecule type" value="Genomic_DNA"/>
</dbReference>
<evidence type="ECO:0000313" key="6">
    <source>
        <dbReference type="EMBL" id="SDS37885.1"/>
    </source>
</evidence>
<keyword evidence="2" id="KW-0732">Signal</keyword>
<evidence type="ECO:0000313" key="5">
    <source>
        <dbReference type="EMBL" id="KRP62296.1"/>
    </source>
</evidence>
<name>A0A0R2ZNL7_9PSED</name>
<dbReference type="AlphaFoldDB" id="A0A0R2ZNL7"/>
<evidence type="ECO:0000259" key="4">
    <source>
        <dbReference type="SMART" id="SM00062"/>
    </source>
</evidence>
<dbReference type="Gene3D" id="3.40.190.10">
    <property type="entry name" value="Periplasmic binding protein-like II"/>
    <property type="match status" value="2"/>
</dbReference>
<evidence type="ECO:0000313" key="7">
    <source>
        <dbReference type="Proteomes" id="UP000052019"/>
    </source>
</evidence>
<proteinExistence type="inferred from homology"/>
<dbReference type="SMART" id="SM00062">
    <property type="entry name" value="PBPb"/>
    <property type="match status" value="1"/>
</dbReference>
<dbReference type="OrthoDB" id="9808943at2"/>
<organism evidence="5 7">
    <name type="scientific">Pseudomonas trivialis</name>
    <dbReference type="NCBI Taxonomy" id="200450"/>
    <lineage>
        <taxon>Bacteria</taxon>
        <taxon>Pseudomonadati</taxon>
        <taxon>Pseudomonadota</taxon>
        <taxon>Gammaproteobacteria</taxon>
        <taxon>Pseudomonadales</taxon>
        <taxon>Pseudomonadaceae</taxon>
        <taxon>Pseudomonas</taxon>
    </lineage>
</organism>
<feature type="domain" description="Solute-binding protein family 3/N-terminal" evidence="4">
    <location>
        <begin position="41"/>
        <end position="268"/>
    </location>
</feature>